<evidence type="ECO:0000313" key="6">
    <source>
        <dbReference type="Ensembl" id="ENSCCRP00000160152.1"/>
    </source>
</evidence>
<evidence type="ECO:0000256" key="4">
    <source>
        <dbReference type="ARBA" id="ARBA00023125"/>
    </source>
</evidence>
<keyword evidence="7" id="KW-1185">Reference proteome</keyword>
<proteinExistence type="predicted"/>
<keyword evidence="4" id="KW-0238">DNA-binding</keyword>
<reference evidence="6" key="2">
    <citation type="submission" date="2025-09" db="UniProtKB">
        <authorList>
            <consortium name="Ensembl"/>
        </authorList>
    </citation>
    <scope>IDENTIFICATION</scope>
</reference>
<accession>A0A9J8BS28</accession>
<evidence type="ECO:0000313" key="7">
    <source>
        <dbReference type="Proteomes" id="UP001108240"/>
    </source>
</evidence>
<sequence length="90" mass="10124">MGVRCIVKSCDNKQGRPGNTMMFHRIPTKNADLMNRWLLALEIDPNTPVDIIKDYHISIPSIVKTGQSGSPAQKTRTESQNPVMKIKLTF</sequence>
<dbReference type="SUPFAM" id="SSF57716">
    <property type="entry name" value="Glucocorticoid receptor-like (DNA-binding domain)"/>
    <property type="match status" value="1"/>
</dbReference>
<dbReference type="GeneTree" id="ENSGT01030000235205"/>
<feature type="domain" description="THAP-type" evidence="5">
    <location>
        <begin position="5"/>
        <end position="47"/>
    </location>
</feature>
<organism evidence="6 7">
    <name type="scientific">Cyprinus carpio carpio</name>
    <dbReference type="NCBI Taxonomy" id="630221"/>
    <lineage>
        <taxon>Eukaryota</taxon>
        <taxon>Metazoa</taxon>
        <taxon>Chordata</taxon>
        <taxon>Craniata</taxon>
        <taxon>Vertebrata</taxon>
        <taxon>Euteleostomi</taxon>
        <taxon>Actinopterygii</taxon>
        <taxon>Neopterygii</taxon>
        <taxon>Teleostei</taxon>
        <taxon>Ostariophysi</taxon>
        <taxon>Cypriniformes</taxon>
        <taxon>Cyprinidae</taxon>
        <taxon>Cyprininae</taxon>
        <taxon>Cyprinus</taxon>
    </lineage>
</organism>
<dbReference type="InterPro" id="IPR006612">
    <property type="entry name" value="THAP_Znf"/>
</dbReference>
<keyword evidence="1" id="KW-0479">Metal-binding</keyword>
<reference evidence="6" key="1">
    <citation type="submission" date="2025-08" db="UniProtKB">
        <authorList>
            <consortium name="Ensembl"/>
        </authorList>
    </citation>
    <scope>IDENTIFICATION</scope>
</reference>
<name>A0A9J8BS28_CYPCA</name>
<dbReference type="AlphaFoldDB" id="A0A9J8BS28"/>
<evidence type="ECO:0000256" key="3">
    <source>
        <dbReference type="ARBA" id="ARBA00022833"/>
    </source>
</evidence>
<evidence type="ECO:0000259" key="5">
    <source>
        <dbReference type="Pfam" id="PF05485"/>
    </source>
</evidence>
<evidence type="ECO:0000256" key="2">
    <source>
        <dbReference type="ARBA" id="ARBA00022771"/>
    </source>
</evidence>
<protein>
    <recommendedName>
        <fullName evidence="5">THAP-type domain-containing protein</fullName>
    </recommendedName>
</protein>
<dbReference type="Ensembl" id="ENSCCRT00000135910.1">
    <property type="protein sequence ID" value="ENSCCRP00000160152.1"/>
    <property type="gene ID" value="ENSCCRG00000070196.1"/>
</dbReference>
<dbReference type="Pfam" id="PF05485">
    <property type="entry name" value="THAP"/>
    <property type="match status" value="1"/>
</dbReference>
<keyword evidence="3" id="KW-0862">Zinc</keyword>
<dbReference type="Proteomes" id="UP001108240">
    <property type="component" value="Unplaced"/>
</dbReference>
<evidence type="ECO:0000256" key="1">
    <source>
        <dbReference type="ARBA" id="ARBA00022723"/>
    </source>
</evidence>
<keyword evidence="2" id="KW-0863">Zinc-finger</keyword>